<accession>A0A8B6FD11</accession>
<evidence type="ECO:0000313" key="2">
    <source>
        <dbReference type="EMBL" id="VDI47346.1"/>
    </source>
</evidence>
<proteinExistence type="predicted"/>
<gene>
    <name evidence="2" type="ORF">MGAL_10B044526</name>
</gene>
<dbReference type="AlphaFoldDB" id="A0A8B6FD11"/>
<reference evidence="2" key="1">
    <citation type="submission" date="2018-11" db="EMBL/GenBank/DDBJ databases">
        <authorList>
            <person name="Alioto T."/>
            <person name="Alioto T."/>
        </authorList>
    </citation>
    <scope>NUCLEOTIDE SEQUENCE</scope>
</reference>
<feature type="compositionally biased region" description="Basic and acidic residues" evidence="1">
    <location>
        <begin position="37"/>
        <end position="60"/>
    </location>
</feature>
<evidence type="ECO:0000313" key="3">
    <source>
        <dbReference type="Proteomes" id="UP000596742"/>
    </source>
</evidence>
<dbReference type="Proteomes" id="UP000596742">
    <property type="component" value="Unassembled WGS sequence"/>
</dbReference>
<protein>
    <submittedName>
        <fullName evidence="2">Uncharacterized protein</fullName>
    </submittedName>
</protein>
<dbReference type="EMBL" id="UYJE01006598">
    <property type="protein sequence ID" value="VDI47346.1"/>
    <property type="molecule type" value="Genomic_DNA"/>
</dbReference>
<feature type="compositionally biased region" description="Basic and acidic residues" evidence="1">
    <location>
        <begin position="69"/>
        <end position="96"/>
    </location>
</feature>
<feature type="region of interest" description="Disordered" evidence="1">
    <location>
        <begin position="37"/>
        <end position="96"/>
    </location>
</feature>
<name>A0A8B6FD11_MYTGA</name>
<feature type="non-terminal residue" evidence="2">
    <location>
        <position position="96"/>
    </location>
</feature>
<comment type="caution">
    <text evidence="2">The sequence shown here is derived from an EMBL/GenBank/DDBJ whole genome shotgun (WGS) entry which is preliminary data.</text>
</comment>
<sequence>MSSKISEKVDMNVEHDNKDDLEIDSIRRCLQMKIKIDDGGHKNEKDQIRKESRTKIKSLQDENNSLTIKTRDQADKMRQLENANTKKEREIEKMKK</sequence>
<dbReference type="OrthoDB" id="6139259at2759"/>
<evidence type="ECO:0000256" key="1">
    <source>
        <dbReference type="SAM" id="MobiDB-lite"/>
    </source>
</evidence>
<keyword evidence="3" id="KW-1185">Reference proteome</keyword>
<organism evidence="2 3">
    <name type="scientific">Mytilus galloprovincialis</name>
    <name type="common">Mediterranean mussel</name>
    <dbReference type="NCBI Taxonomy" id="29158"/>
    <lineage>
        <taxon>Eukaryota</taxon>
        <taxon>Metazoa</taxon>
        <taxon>Spiralia</taxon>
        <taxon>Lophotrochozoa</taxon>
        <taxon>Mollusca</taxon>
        <taxon>Bivalvia</taxon>
        <taxon>Autobranchia</taxon>
        <taxon>Pteriomorphia</taxon>
        <taxon>Mytilida</taxon>
        <taxon>Mytiloidea</taxon>
        <taxon>Mytilidae</taxon>
        <taxon>Mytilinae</taxon>
        <taxon>Mytilus</taxon>
    </lineage>
</organism>